<keyword evidence="5" id="KW-1185">Reference proteome</keyword>
<keyword evidence="1" id="KW-0949">S-adenosyl-L-methionine</keyword>
<feature type="compositionally biased region" description="Polar residues" evidence="2">
    <location>
        <begin position="9"/>
        <end position="23"/>
    </location>
</feature>
<dbReference type="InterPro" id="IPR020596">
    <property type="entry name" value="rRNA_Ade_Mease_Trfase_CS"/>
</dbReference>
<reference evidence="4 5" key="1">
    <citation type="submission" date="2018-03" db="EMBL/GenBank/DDBJ databases">
        <title>Rhodobacter blasticus.</title>
        <authorList>
            <person name="Meyer T.E."/>
            <person name="Miller S."/>
            <person name="Lodha T."/>
            <person name="Gandham S."/>
            <person name="Chintalapati S."/>
            <person name="Chintalapati V.R."/>
        </authorList>
    </citation>
    <scope>NUCLEOTIDE SEQUENCE [LARGE SCALE GENOMIC DNA]</scope>
    <source>
        <strain evidence="4 5">DSM 2131</strain>
    </source>
</reference>
<dbReference type="PROSITE" id="PS01131">
    <property type="entry name" value="RRNA_A_DIMETH"/>
    <property type="match status" value="1"/>
</dbReference>
<sequence length="210" mass="22586">MTPKKPRSPCTTPKSCASTSSASPRPLANDLDLFRRRLLQNPRQVSAIAPSSRTLARAMTLGLGPQSGRVVEFGPGTGRLTEAILARGVPPQNLTLFELDEEFVVHLKSRFPGVTVIQAGAQTAADHVAPGVQTVISGLPLLSMPEAVREGIVAAAFRVLGPRGTYVQFTYGNRPPLPPEVIAALGLRVNKGHKIWANLPPARVFRFRRS</sequence>
<accession>A0A2T4JDU4</accession>
<dbReference type="CDD" id="cd02440">
    <property type="entry name" value="AdoMet_MTases"/>
    <property type="match status" value="1"/>
</dbReference>
<dbReference type="Gene3D" id="3.40.50.150">
    <property type="entry name" value="Vaccinia Virus protein VP39"/>
    <property type="match status" value="1"/>
</dbReference>
<evidence type="ECO:0000313" key="5">
    <source>
        <dbReference type="Proteomes" id="UP000241362"/>
    </source>
</evidence>
<name>A0A2T4JDU4_FUSBL</name>
<evidence type="ECO:0000259" key="3">
    <source>
        <dbReference type="Pfam" id="PF13649"/>
    </source>
</evidence>
<evidence type="ECO:0000256" key="1">
    <source>
        <dbReference type="ARBA" id="ARBA00022691"/>
    </source>
</evidence>
<keyword evidence="4" id="KW-0808">Transferase</keyword>
<dbReference type="SUPFAM" id="SSF53335">
    <property type="entry name" value="S-adenosyl-L-methionine-dependent methyltransferases"/>
    <property type="match status" value="1"/>
</dbReference>
<feature type="region of interest" description="Disordered" evidence="2">
    <location>
        <begin position="1"/>
        <end position="27"/>
    </location>
</feature>
<dbReference type="AlphaFoldDB" id="A0A2T4JDU4"/>
<feature type="domain" description="Methyltransferase" evidence="3">
    <location>
        <begin position="70"/>
        <end position="164"/>
    </location>
</feature>
<evidence type="ECO:0000256" key="2">
    <source>
        <dbReference type="SAM" id="MobiDB-lite"/>
    </source>
</evidence>
<gene>
    <name evidence="4" type="ORF">C5F44_03415</name>
</gene>
<proteinExistence type="predicted"/>
<dbReference type="Pfam" id="PF13649">
    <property type="entry name" value="Methyltransf_25"/>
    <property type="match status" value="1"/>
</dbReference>
<keyword evidence="4" id="KW-0489">Methyltransferase</keyword>
<organism evidence="4 5">
    <name type="scientific">Fuscovulum blasticum DSM 2131</name>
    <dbReference type="NCBI Taxonomy" id="1188250"/>
    <lineage>
        <taxon>Bacteria</taxon>
        <taxon>Pseudomonadati</taxon>
        <taxon>Pseudomonadota</taxon>
        <taxon>Alphaproteobacteria</taxon>
        <taxon>Rhodobacterales</taxon>
        <taxon>Paracoccaceae</taxon>
        <taxon>Pseudogemmobacter</taxon>
    </lineage>
</organism>
<dbReference type="EMBL" id="PZKE01000002">
    <property type="protein sequence ID" value="PTE16084.1"/>
    <property type="molecule type" value="Genomic_DNA"/>
</dbReference>
<evidence type="ECO:0000313" key="4">
    <source>
        <dbReference type="EMBL" id="PTE16084.1"/>
    </source>
</evidence>
<dbReference type="InterPro" id="IPR029063">
    <property type="entry name" value="SAM-dependent_MTases_sf"/>
</dbReference>
<dbReference type="Proteomes" id="UP000241362">
    <property type="component" value="Unassembled WGS sequence"/>
</dbReference>
<dbReference type="InterPro" id="IPR041698">
    <property type="entry name" value="Methyltransf_25"/>
</dbReference>
<dbReference type="GO" id="GO:0000179">
    <property type="term" value="F:rRNA (adenine-N6,N6-)-dimethyltransferase activity"/>
    <property type="evidence" value="ECO:0007669"/>
    <property type="project" value="InterPro"/>
</dbReference>
<protein>
    <submittedName>
        <fullName evidence="4">Methyltransferase type 12</fullName>
    </submittedName>
</protein>
<comment type="caution">
    <text evidence="4">The sequence shown here is derived from an EMBL/GenBank/DDBJ whole genome shotgun (WGS) entry which is preliminary data.</text>
</comment>